<feature type="domain" description="CNA-B" evidence="3">
    <location>
        <begin position="234"/>
        <end position="323"/>
    </location>
</feature>
<evidence type="ECO:0000256" key="1">
    <source>
        <dbReference type="SAM" id="MobiDB-lite"/>
    </source>
</evidence>
<feature type="compositionally biased region" description="Low complexity" evidence="1">
    <location>
        <begin position="523"/>
        <end position="541"/>
    </location>
</feature>
<keyword evidence="2" id="KW-1133">Transmembrane helix</keyword>
<reference evidence="4 5" key="1">
    <citation type="submission" date="2017-05" db="EMBL/GenBank/DDBJ databases">
        <title>Vagococcus spp. assemblies.</title>
        <authorList>
            <person name="Gulvik C.A."/>
        </authorList>
    </citation>
    <scope>NUCLEOTIDE SEQUENCE [LARGE SCALE GENOMIC DNA]</scope>
    <source>
        <strain evidence="4 5">SS1994</strain>
    </source>
</reference>
<feature type="domain" description="CNA-B" evidence="3">
    <location>
        <begin position="331"/>
        <end position="412"/>
    </location>
</feature>
<keyword evidence="5" id="KW-1185">Reference proteome</keyword>
<dbReference type="Proteomes" id="UP000288490">
    <property type="component" value="Unassembled WGS sequence"/>
</dbReference>
<feature type="domain" description="CNA-B" evidence="3">
    <location>
        <begin position="144"/>
        <end position="225"/>
    </location>
</feature>
<dbReference type="Pfam" id="PF05738">
    <property type="entry name" value="Cna_B"/>
    <property type="match status" value="6"/>
</dbReference>
<feature type="domain" description="CNA-B" evidence="3">
    <location>
        <begin position="421"/>
        <end position="510"/>
    </location>
</feature>
<accession>A0A429ZG52</accession>
<dbReference type="CDD" id="cd00222">
    <property type="entry name" value="CollagenBindB"/>
    <property type="match status" value="5"/>
</dbReference>
<evidence type="ECO:0000259" key="3">
    <source>
        <dbReference type="Pfam" id="PF05738"/>
    </source>
</evidence>
<organism evidence="4 5">
    <name type="scientific">Vagococcus bubulae</name>
    <dbReference type="NCBI Taxonomy" id="1977868"/>
    <lineage>
        <taxon>Bacteria</taxon>
        <taxon>Bacillati</taxon>
        <taxon>Bacillota</taxon>
        <taxon>Bacilli</taxon>
        <taxon>Lactobacillales</taxon>
        <taxon>Enterococcaceae</taxon>
        <taxon>Vagococcus</taxon>
    </lineage>
</organism>
<dbReference type="InterPro" id="IPR008454">
    <property type="entry name" value="Collagen-bd_Cna-like_B-typ_dom"/>
</dbReference>
<dbReference type="RefSeq" id="WP_125957992.1">
    <property type="nucleotide sequence ID" value="NZ_NGJT01000015.1"/>
</dbReference>
<feature type="non-terminal residue" evidence="4">
    <location>
        <position position="1"/>
    </location>
</feature>
<dbReference type="NCBIfam" id="TIGR01167">
    <property type="entry name" value="LPXTG_anchor"/>
    <property type="match status" value="1"/>
</dbReference>
<evidence type="ECO:0000313" key="4">
    <source>
        <dbReference type="EMBL" id="RST92691.1"/>
    </source>
</evidence>
<evidence type="ECO:0000313" key="5">
    <source>
        <dbReference type="Proteomes" id="UP000288490"/>
    </source>
</evidence>
<keyword evidence="2" id="KW-0472">Membrane</keyword>
<name>A0A429ZG52_9ENTE</name>
<dbReference type="OrthoDB" id="1744455at2"/>
<protein>
    <recommendedName>
        <fullName evidence="3">CNA-B domain-containing protein</fullName>
    </recommendedName>
</protein>
<evidence type="ECO:0000256" key="2">
    <source>
        <dbReference type="SAM" id="Phobius"/>
    </source>
</evidence>
<dbReference type="AlphaFoldDB" id="A0A429ZG52"/>
<feature type="transmembrane region" description="Helical" evidence="2">
    <location>
        <begin position="552"/>
        <end position="572"/>
    </location>
</feature>
<dbReference type="EMBL" id="NGJT01000015">
    <property type="protein sequence ID" value="RST92691.1"/>
    <property type="molecule type" value="Genomic_DNA"/>
</dbReference>
<proteinExistence type="predicted"/>
<keyword evidence="2" id="KW-0812">Transmembrane</keyword>
<gene>
    <name evidence="4" type="ORF">CBF36_08310</name>
</gene>
<sequence length="579" mass="65112">YEFTNLPKYNQGKLIRYTVTENTVEDYSTTVNGTDLTNRYTPGKTSVTVTKRWNDNQNQDGIRPNAISVQLYADGKESGKPVELNDGNEWTYTWQDLAEKANGTTIKYTVKEINEVSGYATNVLDDNIGNIIITNTHDPEITEIKGEKHWDDANNQDGKRPTSIEVNLLADGKIIDTKTVTEKDNWQYEFTNLPKYNQGKLIRYTVTENAVEDYSTTVSGADLTNHYTPGKTSVTVTKRWDDNQNQDGLRPESIQVQLYADGNESGKPVELNDSNKWQYTWQELDEKANGKTIHYTVKEIEKVPDYSMSVSDNDKGNIIITNTHTPEMTQVKGEKHWDDANNQDGKRPTSIEVNLLANGKVIETKAVTEKDNWKYDFTNLPKYESGKEINYTVTENIVSGYSTSIDGTDITNHYTPGKTSVTVTKRWEDNQNKNNTRPTSIKVQLYADGKKSGKAVELNEDNHWTYTWDKLAEKANGKSINYTVEEITDVPGYTTSVNDTNIGNIIITNTLNDESRDNVPNTGGNNNSSNGQSNNNSNSQNKLPSTGEKSDVMLFISGLVVLMVSAIVVWYVKQHSVTE</sequence>
<dbReference type="Gene3D" id="2.60.40.1140">
    <property type="entry name" value="Collagen-binding surface protein Cna, B-type domain"/>
    <property type="match status" value="6"/>
</dbReference>
<feature type="domain" description="CNA-B" evidence="3">
    <location>
        <begin position="1"/>
        <end position="38"/>
    </location>
</feature>
<dbReference type="SUPFAM" id="SSF49478">
    <property type="entry name" value="Cna protein B-type domain"/>
    <property type="match status" value="6"/>
</dbReference>
<comment type="caution">
    <text evidence="4">The sequence shown here is derived from an EMBL/GenBank/DDBJ whole genome shotgun (WGS) entry which is preliminary data.</text>
</comment>
<feature type="region of interest" description="Disordered" evidence="1">
    <location>
        <begin position="513"/>
        <end position="546"/>
    </location>
</feature>
<feature type="domain" description="CNA-B" evidence="3">
    <location>
        <begin position="47"/>
        <end position="136"/>
    </location>
</feature>